<dbReference type="InterPro" id="IPR052665">
    <property type="entry name" value="Neuropeptide-GPCR"/>
</dbReference>
<gene>
    <name evidence="7" type="ORF">OESDEN_07615</name>
</gene>
<evidence type="ECO:0000259" key="6">
    <source>
        <dbReference type="PROSITE" id="PS50262"/>
    </source>
</evidence>
<dbReference type="GO" id="GO:0016020">
    <property type="term" value="C:membrane"/>
    <property type="evidence" value="ECO:0007669"/>
    <property type="project" value="UniProtKB-SubCell"/>
</dbReference>
<feature type="transmembrane region" description="Helical" evidence="5">
    <location>
        <begin position="36"/>
        <end position="55"/>
    </location>
</feature>
<accession>A0A0B1TAV5</accession>
<keyword evidence="8" id="KW-1185">Reference proteome</keyword>
<feature type="transmembrane region" description="Helical" evidence="5">
    <location>
        <begin position="114"/>
        <end position="140"/>
    </location>
</feature>
<feature type="domain" description="G-protein coupled receptors family 1 profile" evidence="6">
    <location>
        <begin position="1"/>
        <end position="216"/>
    </location>
</feature>
<keyword evidence="4 5" id="KW-0472">Membrane</keyword>
<dbReference type="SUPFAM" id="SSF81321">
    <property type="entry name" value="Family A G protein-coupled receptor-like"/>
    <property type="match status" value="1"/>
</dbReference>
<evidence type="ECO:0000256" key="3">
    <source>
        <dbReference type="ARBA" id="ARBA00022989"/>
    </source>
</evidence>
<organism evidence="7 8">
    <name type="scientific">Oesophagostomum dentatum</name>
    <name type="common">Nodular worm</name>
    <dbReference type="NCBI Taxonomy" id="61180"/>
    <lineage>
        <taxon>Eukaryota</taxon>
        <taxon>Metazoa</taxon>
        <taxon>Ecdysozoa</taxon>
        <taxon>Nematoda</taxon>
        <taxon>Chromadorea</taxon>
        <taxon>Rhabditida</taxon>
        <taxon>Rhabditina</taxon>
        <taxon>Rhabditomorpha</taxon>
        <taxon>Strongyloidea</taxon>
        <taxon>Strongylidae</taxon>
        <taxon>Oesophagostomum</taxon>
    </lineage>
</organism>
<evidence type="ECO:0000256" key="1">
    <source>
        <dbReference type="ARBA" id="ARBA00004370"/>
    </source>
</evidence>
<name>A0A0B1TAV5_OESDE</name>
<dbReference type="InterPro" id="IPR019426">
    <property type="entry name" value="7TM_GPCR_serpentine_rcpt_Srv"/>
</dbReference>
<dbReference type="Pfam" id="PF10323">
    <property type="entry name" value="7TM_GPCR_Srv"/>
    <property type="match status" value="1"/>
</dbReference>
<evidence type="ECO:0000313" key="7">
    <source>
        <dbReference type="EMBL" id="KHJ92495.1"/>
    </source>
</evidence>
<feature type="transmembrane region" description="Helical" evidence="5">
    <location>
        <begin position="161"/>
        <end position="180"/>
    </location>
</feature>
<dbReference type="PANTHER" id="PTHR24224:SF17">
    <property type="entry name" value="G-PROTEIN COUPLED RECEPTORS FAMILY 1 PROFILE DOMAIN-CONTAINING PROTEIN"/>
    <property type="match status" value="1"/>
</dbReference>
<dbReference type="PANTHER" id="PTHR24224">
    <property type="entry name" value="CARDIOACCELERATORY PEPTIDE RECEPTOR-RELATED"/>
    <property type="match status" value="1"/>
</dbReference>
<comment type="subcellular location">
    <subcellularLocation>
        <location evidence="1">Membrane</location>
    </subcellularLocation>
</comment>
<evidence type="ECO:0000256" key="5">
    <source>
        <dbReference type="SAM" id="Phobius"/>
    </source>
</evidence>
<keyword evidence="3 5" id="KW-1133">Transmembrane helix</keyword>
<feature type="transmembrane region" description="Helical" evidence="5">
    <location>
        <begin position="200"/>
        <end position="218"/>
    </location>
</feature>
<feature type="transmembrane region" description="Helical" evidence="5">
    <location>
        <begin position="75"/>
        <end position="94"/>
    </location>
</feature>
<proteinExistence type="predicted"/>
<dbReference type="Proteomes" id="UP000053660">
    <property type="component" value="Unassembled WGS sequence"/>
</dbReference>
<sequence length="263" mass="30998">MINYFFFITLKTIPLFDEIFWNLQDYYIATWCFAQYYYSLVLRTFGILLLTVYRYITMCQEGSFLEHIMNSKSRWVLVVLHWFLPSAYILPLLCRQNVLFNDPKELDVLADKELISLANILSISFVVPAFTVCIFCYAAIIKFILDLRRNFNGSLRRERHVCIQMMGVFIAFALVMVYHILQYQFSLESNMGPVIEMRKLYILVSSFLSYVTPMMMVITMKDLRRKLNIMYGQRKKRAFVSSVAAVSTQNAVHSFVKRSTRKD</sequence>
<protein>
    <recommendedName>
        <fullName evidence="6">G-protein coupled receptors family 1 profile domain-containing protein</fullName>
    </recommendedName>
</protein>
<dbReference type="Gene3D" id="1.20.1070.10">
    <property type="entry name" value="Rhodopsin 7-helix transmembrane proteins"/>
    <property type="match status" value="1"/>
</dbReference>
<dbReference type="EMBL" id="KN551318">
    <property type="protein sequence ID" value="KHJ92495.1"/>
    <property type="molecule type" value="Genomic_DNA"/>
</dbReference>
<dbReference type="AlphaFoldDB" id="A0A0B1TAV5"/>
<dbReference type="InterPro" id="IPR017452">
    <property type="entry name" value="GPCR_Rhodpsn_7TM"/>
</dbReference>
<evidence type="ECO:0000313" key="8">
    <source>
        <dbReference type="Proteomes" id="UP000053660"/>
    </source>
</evidence>
<evidence type="ECO:0000256" key="4">
    <source>
        <dbReference type="ARBA" id="ARBA00023136"/>
    </source>
</evidence>
<reference evidence="7 8" key="1">
    <citation type="submission" date="2014-03" db="EMBL/GenBank/DDBJ databases">
        <title>Draft genome of the hookworm Oesophagostomum dentatum.</title>
        <authorList>
            <person name="Mitreva M."/>
        </authorList>
    </citation>
    <scope>NUCLEOTIDE SEQUENCE [LARGE SCALE GENOMIC DNA]</scope>
    <source>
        <strain evidence="7 8">OD-Hann</strain>
    </source>
</reference>
<evidence type="ECO:0000256" key="2">
    <source>
        <dbReference type="ARBA" id="ARBA00022692"/>
    </source>
</evidence>
<dbReference type="PROSITE" id="PS50262">
    <property type="entry name" value="G_PROTEIN_RECEP_F1_2"/>
    <property type="match status" value="1"/>
</dbReference>
<keyword evidence="2 5" id="KW-0812">Transmembrane</keyword>
<dbReference type="OrthoDB" id="5868253at2759"/>